<name>A0A9X7R5S8_PSEDE</name>
<dbReference type="EMBL" id="CP043626">
    <property type="protein sequence ID" value="QEY73746.1"/>
    <property type="molecule type" value="Genomic_DNA"/>
</dbReference>
<proteinExistence type="predicted"/>
<dbReference type="Proteomes" id="UP000326659">
    <property type="component" value="Chromosome"/>
</dbReference>
<sequence length="78" mass="8906">MIDERLRVLVRHLGAARLAAESANSNRRRWQTVATDLKTKTRVEDLEQVIAAFPEYELWLWKGETDAARGQIAPDVDS</sequence>
<evidence type="ECO:0000313" key="1">
    <source>
        <dbReference type="EMBL" id="QEY73746.1"/>
    </source>
</evidence>
<dbReference type="OrthoDB" id="6302218at2"/>
<dbReference type="Gene3D" id="1.10.260.40">
    <property type="entry name" value="lambda repressor-like DNA-binding domains"/>
    <property type="match status" value="1"/>
</dbReference>
<dbReference type="RefSeq" id="WP_081515731.1">
    <property type="nucleotide sequence ID" value="NZ_CP043626.1"/>
</dbReference>
<keyword evidence="2" id="KW-1185">Reference proteome</keyword>
<organism evidence="1 2">
    <name type="scientific">Pseudomonas denitrificans</name>
    <dbReference type="NCBI Taxonomy" id="43306"/>
    <lineage>
        <taxon>Bacteria</taxon>
        <taxon>Pseudomonadati</taxon>
        <taxon>Pseudomonadota</taxon>
        <taxon>Gammaproteobacteria</taxon>
        <taxon>Pseudomonadales</taxon>
        <taxon>Pseudomonadaceae</taxon>
        <taxon>Halopseudomonas</taxon>
    </lineage>
</organism>
<dbReference type="AlphaFoldDB" id="A0A9X7R5S8"/>
<dbReference type="GO" id="GO:0003677">
    <property type="term" value="F:DNA binding"/>
    <property type="evidence" value="ECO:0007669"/>
    <property type="project" value="UniProtKB-KW"/>
</dbReference>
<reference evidence="1 2" key="1">
    <citation type="submission" date="2019-09" db="EMBL/GenBank/DDBJ databases">
        <title>Prosopis cineraria nodule microbiome.</title>
        <authorList>
            <person name="Chaluvadi S.R."/>
            <person name="Ali R."/>
            <person name="Wang X."/>
        </authorList>
    </citation>
    <scope>NUCLEOTIDE SEQUENCE [LARGE SCALE GENOMIC DNA]</scope>
    <source>
        <strain evidence="1 2">BG1</strain>
    </source>
</reference>
<evidence type="ECO:0000313" key="2">
    <source>
        <dbReference type="Proteomes" id="UP000326659"/>
    </source>
</evidence>
<protein>
    <submittedName>
        <fullName evidence="1">DNA-binding protein</fullName>
    </submittedName>
</protein>
<accession>A0A9X7R5S8</accession>
<dbReference type="KEGG" id="pden:F1C79_20255"/>
<dbReference type="InterPro" id="IPR010982">
    <property type="entry name" value="Lambda_DNA-bd_dom_sf"/>
</dbReference>
<gene>
    <name evidence="1" type="ORF">F1C79_20255</name>
</gene>
<keyword evidence="1" id="KW-0238">DNA-binding</keyword>